<keyword evidence="4" id="KW-0539">Nucleus</keyword>
<accession>A0A383USZ9</accession>
<evidence type="ECO:0008006" key="9">
    <source>
        <dbReference type="Google" id="ProtNLM"/>
    </source>
</evidence>
<comment type="subcellular location">
    <subcellularLocation>
        <location evidence="1">Nucleus</location>
    </subcellularLocation>
</comment>
<name>A0A383USZ9_BLUHO</name>
<keyword evidence="3 5" id="KW-0175">Coiled coil</keyword>
<gene>
    <name evidence="7" type="ORF">BLGHR1_13794</name>
</gene>
<dbReference type="AlphaFoldDB" id="A0A383USZ9"/>
<dbReference type="GO" id="GO:0000445">
    <property type="term" value="C:THO complex part of transcription export complex"/>
    <property type="evidence" value="ECO:0007669"/>
    <property type="project" value="InterPro"/>
</dbReference>
<feature type="compositionally biased region" description="Polar residues" evidence="6">
    <location>
        <begin position="274"/>
        <end position="286"/>
    </location>
</feature>
<reference evidence="7 8" key="1">
    <citation type="submission" date="2017-11" db="EMBL/GenBank/DDBJ databases">
        <authorList>
            <person name="Kracher B."/>
        </authorList>
    </citation>
    <scope>NUCLEOTIDE SEQUENCE [LARGE SCALE GENOMIC DNA]</scope>
    <source>
        <strain evidence="7 8">RACE1</strain>
    </source>
</reference>
<proteinExistence type="inferred from homology"/>
<dbReference type="Proteomes" id="UP000275772">
    <property type="component" value="Unassembled WGS sequence"/>
</dbReference>
<dbReference type="EMBL" id="UNSH01000046">
    <property type="protein sequence ID" value="SZF03007.1"/>
    <property type="molecule type" value="Genomic_DNA"/>
</dbReference>
<dbReference type="GO" id="GO:0006406">
    <property type="term" value="P:mRNA export from nucleus"/>
    <property type="evidence" value="ECO:0007669"/>
    <property type="project" value="TreeGrafter"/>
</dbReference>
<evidence type="ECO:0000256" key="6">
    <source>
        <dbReference type="SAM" id="MobiDB-lite"/>
    </source>
</evidence>
<evidence type="ECO:0000313" key="7">
    <source>
        <dbReference type="EMBL" id="SZF03007.1"/>
    </source>
</evidence>
<dbReference type="InterPro" id="IPR008501">
    <property type="entry name" value="THOC7/Mft1"/>
</dbReference>
<feature type="compositionally biased region" description="Basic and acidic residues" evidence="6">
    <location>
        <begin position="60"/>
        <end position="69"/>
    </location>
</feature>
<evidence type="ECO:0000256" key="2">
    <source>
        <dbReference type="ARBA" id="ARBA00006482"/>
    </source>
</evidence>
<evidence type="ECO:0000313" key="8">
    <source>
        <dbReference type="Proteomes" id="UP000275772"/>
    </source>
</evidence>
<dbReference type="PANTHER" id="PTHR23405:SF5">
    <property type="entry name" value="THO COMPLEX SUBUNIT 7 HOMOLOG"/>
    <property type="match status" value="1"/>
</dbReference>
<feature type="compositionally biased region" description="Basic and acidic residues" evidence="6">
    <location>
        <begin position="293"/>
        <end position="304"/>
    </location>
</feature>
<dbReference type="PANTHER" id="PTHR23405">
    <property type="entry name" value="MAINTENANCE OF KILLER 16 MAK16 PROTEIN-RELATED"/>
    <property type="match status" value="1"/>
</dbReference>
<evidence type="ECO:0000256" key="5">
    <source>
        <dbReference type="SAM" id="Coils"/>
    </source>
</evidence>
<feature type="region of interest" description="Disordered" evidence="6">
    <location>
        <begin position="43"/>
        <end position="69"/>
    </location>
</feature>
<organism evidence="7 8">
    <name type="scientific">Blumeria hordei</name>
    <name type="common">Barley powdery mildew</name>
    <name type="synonym">Blumeria graminis f. sp. hordei</name>
    <dbReference type="NCBI Taxonomy" id="2867405"/>
    <lineage>
        <taxon>Eukaryota</taxon>
        <taxon>Fungi</taxon>
        <taxon>Dikarya</taxon>
        <taxon>Ascomycota</taxon>
        <taxon>Pezizomycotina</taxon>
        <taxon>Leotiomycetes</taxon>
        <taxon>Erysiphales</taxon>
        <taxon>Erysiphaceae</taxon>
        <taxon>Blumeria</taxon>
    </lineage>
</organism>
<sequence>MASFQLLEPREEDELHKLRLLNVEEKPFKRISRRLLAPSSLLTTPLKLPTPPPDAFSNDSENHDSYQEKVNDERRQFKEDILFDFGAFNNSLIRIQFLQDSNKRERQRYKADKERILETAQQVRENTVQLRIQLEEAKQTLEQRKKFDELAEKITGNRLLRPREDQLANLRKLEDECRDLERECQSYKITWSERREQFGRIVEEGMQLRRLIRDEKEEVERREGMAEDEGADAASGDGQTPRHNGSNGTPKHHSGKIDSTDTNPGFKSKLGISESLSRPASRSDSCVPSFLGSEKREDEAKIEDSIMIDASGVVSHDIESETEIELTSKGVEGGEKMDTM</sequence>
<comment type="similarity">
    <text evidence="2">Belongs to the THOC7 family.</text>
</comment>
<feature type="region of interest" description="Disordered" evidence="6">
    <location>
        <begin position="217"/>
        <end position="340"/>
    </location>
</feature>
<dbReference type="GO" id="GO:0006397">
    <property type="term" value="P:mRNA processing"/>
    <property type="evidence" value="ECO:0007669"/>
    <property type="project" value="InterPro"/>
</dbReference>
<evidence type="ECO:0000256" key="4">
    <source>
        <dbReference type="ARBA" id="ARBA00023242"/>
    </source>
</evidence>
<dbReference type="VEuPathDB" id="FungiDB:BLGHR1_13794"/>
<evidence type="ECO:0000256" key="3">
    <source>
        <dbReference type="ARBA" id="ARBA00023054"/>
    </source>
</evidence>
<dbReference type="Pfam" id="PF05615">
    <property type="entry name" value="THOC7"/>
    <property type="match status" value="1"/>
</dbReference>
<protein>
    <recommendedName>
        <fullName evidence="9">Tho complex subunit 7</fullName>
    </recommendedName>
</protein>
<evidence type="ECO:0000256" key="1">
    <source>
        <dbReference type="ARBA" id="ARBA00004123"/>
    </source>
</evidence>
<feature type="coiled-coil region" evidence="5">
    <location>
        <begin position="106"/>
        <end position="190"/>
    </location>
</feature>